<dbReference type="PROSITE" id="PS51257">
    <property type="entry name" value="PROKAR_LIPOPROTEIN"/>
    <property type="match status" value="1"/>
</dbReference>
<proteinExistence type="predicted"/>
<organism evidence="3 4">
    <name type="scientific">Orrella daihaiensis</name>
    <dbReference type="NCBI Taxonomy" id="2782176"/>
    <lineage>
        <taxon>Bacteria</taxon>
        <taxon>Pseudomonadati</taxon>
        <taxon>Pseudomonadota</taxon>
        <taxon>Betaproteobacteria</taxon>
        <taxon>Burkholderiales</taxon>
        <taxon>Alcaligenaceae</taxon>
        <taxon>Orrella</taxon>
    </lineage>
</organism>
<protein>
    <submittedName>
        <fullName evidence="3">TcpQ domain-containing protein</fullName>
    </submittedName>
</protein>
<dbReference type="CDD" id="cd06911">
    <property type="entry name" value="VirB9_CagX_TrbG"/>
    <property type="match status" value="1"/>
</dbReference>
<feature type="signal peptide" evidence="1">
    <location>
        <begin position="1"/>
        <end position="27"/>
    </location>
</feature>
<dbReference type="Pfam" id="PF10671">
    <property type="entry name" value="TcpQ"/>
    <property type="match status" value="1"/>
</dbReference>
<keyword evidence="4" id="KW-1185">Reference proteome</keyword>
<keyword evidence="1" id="KW-0732">Signal</keyword>
<evidence type="ECO:0000313" key="3">
    <source>
        <dbReference type="EMBL" id="UOD51235.1"/>
    </source>
</evidence>
<gene>
    <name evidence="3" type="ORF">DHf2319_04915</name>
</gene>
<evidence type="ECO:0000256" key="1">
    <source>
        <dbReference type="SAM" id="SignalP"/>
    </source>
</evidence>
<feature type="domain" description="Toxin co-regulated pilus biosynthesis protein Q C-terminal" evidence="2">
    <location>
        <begin position="149"/>
        <end position="228"/>
    </location>
</feature>
<feature type="chain" id="PRO_5046171591" evidence="1">
    <location>
        <begin position="28"/>
        <end position="244"/>
    </location>
</feature>
<dbReference type="Gene3D" id="3.55.50.70">
    <property type="match status" value="1"/>
</dbReference>
<evidence type="ECO:0000313" key="4">
    <source>
        <dbReference type="Proteomes" id="UP000831607"/>
    </source>
</evidence>
<dbReference type="RefSeq" id="WP_243479701.1">
    <property type="nucleotide sequence ID" value="NZ_CP063982.1"/>
</dbReference>
<name>A0ABY4AQA1_9BURK</name>
<dbReference type="Proteomes" id="UP000831607">
    <property type="component" value="Chromosome"/>
</dbReference>
<dbReference type="InterPro" id="IPR038161">
    <property type="entry name" value="VirB9/CagX/TrbG_C_sf"/>
</dbReference>
<dbReference type="InterPro" id="IPR033645">
    <property type="entry name" value="VirB9/CagX/TrbG_C"/>
</dbReference>
<evidence type="ECO:0000259" key="2">
    <source>
        <dbReference type="Pfam" id="PF10671"/>
    </source>
</evidence>
<dbReference type="Gene3D" id="2.60.40.2500">
    <property type="match status" value="1"/>
</dbReference>
<reference evidence="3 4" key="1">
    <citation type="submission" date="2020-11" db="EMBL/GenBank/DDBJ databases">
        <title>Algicoccus daihaiensis sp.nov., isolated from Daihai Lake in Inner Mongolia.</title>
        <authorList>
            <person name="Kai J."/>
        </authorList>
    </citation>
    <scope>NUCLEOTIDE SEQUENCE [LARGE SCALE GENOMIC DNA]</scope>
    <source>
        <strain evidence="4">f23</strain>
    </source>
</reference>
<dbReference type="EMBL" id="CP063982">
    <property type="protein sequence ID" value="UOD51235.1"/>
    <property type="molecule type" value="Genomic_DNA"/>
</dbReference>
<sequence>MGICCRWSCTSLWLGLAAALTSCAVHDTDVPQLSRSMAHRPAHALVGEPDFNWHLSGDRRVAPRQVFSDQGRIWLQWHPHQAVPTVFVDQFGSWQVVDQQPYGQYTVVDGHWQRLMFQGGQLQAMAVYRQAAAPEPVVPCVNLCPSTPGFDVRLSDVSIRQALRRWSEQANWFFDDAHWSLPVDFPVTAPATFSADFELAVRGLLESTRVSGQAVKPCFYANHVLRVIPAAQSCDPMADQGDRP</sequence>
<dbReference type="InterPro" id="IPR018927">
    <property type="entry name" value="Pilus_synth_Q_C"/>
</dbReference>
<accession>A0ABY4AQA1</accession>